<feature type="region of interest" description="Disordered" evidence="1">
    <location>
        <begin position="224"/>
        <end position="267"/>
    </location>
</feature>
<sequence>MDNAKNSHNRQQNVSRIPPDTAISRSHGRQQTQQLPLARTSTTNTDAERRSQNEIEHGQWMEQMAPGGEHERGHSATTSSAGASSHEQALATGPAPSPSMRMPPRELPSGSVMATQNAPQRLNLRTAGSPAPHGPNLMDPRMLPPKSLRIPSNEEQYTSLSVPGSLQATFSRTGFTMGRLDEPFSTTPTPRPQPSRGTGIPGGDGEFLPTITSPYLEQSNLHRRSLEQQRRSLTISQSGGGGRHPPFHGPSSSPHQPRNQGTPMVATQPRPMMSQQTVGAPDALGYHLNQGTSRPARGFPPALQVPPLDLARRHFATHNNALTYIMTPSWRPTSKSHCVPVADHDRLPYVKKLYDAMVDSTEIWDANFFREDALRFRRDGWWGLHPEAIEAVCHKILQLCLNVHNHGVTGQALRCMPHLQTVAWKHDREFTFAERIHWMAFLMRHFKFNANMVMREDCILLYLARVWSTLMEKEEFIAWWNTLSKEQIDRNYDEAYEGVPARPMSREEKKQYVELATREAFQATAAQQQQASQAAQSQQAQAQAQTRDMTKRPVEVAETPEAGPLTKRPSLGRPSAAPDAPQESVQEQVVADLSAESARYEQTQEQFLDDEMADLQTFTNKISGIEEESFADRRPSPGDEDHKYDSEAEQFSGASSVPSDQDSDGAEEDHTSIRSPGDEDDNGEGEFEDEDADRCTDNDAEGEVEEE</sequence>
<feature type="compositionally biased region" description="Polar residues" evidence="1">
    <location>
        <begin position="1"/>
        <end position="15"/>
    </location>
</feature>
<evidence type="ECO:0000313" key="2">
    <source>
        <dbReference type="EMBL" id="KAH7092526.1"/>
    </source>
</evidence>
<evidence type="ECO:0000313" key="3">
    <source>
        <dbReference type="Proteomes" id="UP000813461"/>
    </source>
</evidence>
<organism evidence="2 3">
    <name type="scientific">Paraphoma chrysanthemicola</name>
    <dbReference type="NCBI Taxonomy" id="798071"/>
    <lineage>
        <taxon>Eukaryota</taxon>
        <taxon>Fungi</taxon>
        <taxon>Dikarya</taxon>
        <taxon>Ascomycota</taxon>
        <taxon>Pezizomycotina</taxon>
        <taxon>Dothideomycetes</taxon>
        <taxon>Pleosporomycetidae</taxon>
        <taxon>Pleosporales</taxon>
        <taxon>Pleosporineae</taxon>
        <taxon>Phaeosphaeriaceae</taxon>
        <taxon>Paraphoma</taxon>
    </lineage>
</organism>
<accession>A0A8K0RGW1</accession>
<dbReference type="Proteomes" id="UP000813461">
    <property type="component" value="Unassembled WGS sequence"/>
</dbReference>
<feature type="region of interest" description="Disordered" evidence="1">
    <location>
        <begin position="1"/>
        <end position="112"/>
    </location>
</feature>
<feature type="compositionally biased region" description="Basic and acidic residues" evidence="1">
    <location>
        <begin position="46"/>
        <end position="59"/>
    </location>
</feature>
<dbReference type="AlphaFoldDB" id="A0A8K0RGW1"/>
<dbReference type="EMBL" id="JAGMVJ010000003">
    <property type="protein sequence ID" value="KAH7092526.1"/>
    <property type="molecule type" value="Genomic_DNA"/>
</dbReference>
<keyword evidence="3" id="KW-1185">Reference proteome</keyword>
<reference evidence="2" key="1">
    <citation type="journal article" date="2021" name="Nat. Commun.">
        <title>Genetic determinants of endophytism in the Arabidopsis root mycobiome.</title>
        <authorList>
            <person name="Mesny F."/>
            <person name="Miyauchi S."/>
            <person name="Thiergart T."/>
            <person name="Pickel B."/>
            <person name="Atanasova L."/>
            <person name="Karlsson M."/>
            <person name="Huettel B."/>
            <person name="Barry K.W."/>
            <person name="Haridas S."/>
            <person name="Chen C."/>
            <person name="Bauer D."/>
            <person name="Andreopoulos W."/>
            <person name="Pangilinan J."/>
            <person name="LaButti K."/>
            <person name="Riley R."/>
            <person name="Lipzen A."/>
            <person name="Clum A."/>
            <person name="Drula E."/>
            <person name="Henrissat B."/>
            <person name="Kohler A."/>
            <person name="Grigoriev I.V."/>
            <person name="Martin F.M."/>
            <person name="Hacquard S."/>
        </authorList>
    </citation>
    <scope>NUCLEOTIDE SEQUENCE</scope>
    <source>
        <strain evidence="2">MPI-SDFR-AT-0120</strain>
    </source>
</reference>
<feature type="compositionally biased region" description="Low complexity" evidence="1">
    <location>
        <begin position="75"/>
        <end position="86"/>
    </location>
</feature>
<feature type="compositionally biased region" description="Low complexity" evidence="1">
    <location>
        <begin position="527"/>
        <end position="546"/>
    </location>
</feature>
<protein>
    <submittedName>
        <fullName evidence="2">Uncharacterized protein</fullName>
    </submittedName>
</protein>
<feature type="compositionally biased region" description="Polar residues" evidence="1">
    <location>
        <begin position="29"/>
        <end position="45"/>
    </location>
</feature>
<feature type="region of interest" description="Disordered" evidence="1">
    <location>
        <begin position="527"/>
        <end position="707"/>
    </location>
</feature>
<feature type="compositionally biased region" description="Acidic residues" evidence="1">
    <location>
        <begin position="678"/>
        <end position="707"/>
    </location>
</feature>
<proteinExistence type="predicted"/>
<comment type="caution">
    <text evidence="2">The sequence shown here is derived from an EMBL/GenBank/DDBJ whole genome shotgun (WGS) entry which is preliminary data.</text>
</comment>
<evidence type="ECO:0000256" key="1">
    <source>
        <dbReference type="SAM" id="MobiDB-lite"/>
    </source>
</evidence>
<feature type="region of interest" description="Disordered" evidence="1">
    <location>
        <begin position="177"/>
        <end position="211"/>
    </location>
</feature>
<name>A0A8K0RGW1_9PLEO</name>
<feature type="compositionally biased region" description="Basic and acidic residues" evidence="1">
    <location>
        <begin position="630"/>
        <end position="646"/>
    </location>
</feature>
<dbReference type="OrthoDB" id="3800736at2759"/>
<gene>
    <name evidence="2" type="ORF">FB567DRAFT_545673</name>
</gene>